<accession>A0A8W8LT38</accession>
<evidence type="ECO:0000313" key="3">
    <source>
        <dbReference type="Proteomes" id="UP000005408"/>
    </source>
</evidence>
<evidence type="ECO:0000313" key="2">
    <source>
        <dbReference type="EnsemblMetazoa" id="G29886.1:cds"/>
    </source>
</evidence>
<dbReference type="AlphaFoldDB" id="A0A8W8LT38"/>
<keyword evidence="1" id="KW-0812">Transmembrane</keyword>
<keyword evidence="3" id="KW-1185">Reference proteome</keyword>
<reference evidence="2" key="1">
    <citation type="submission" date="2022-08" db="UniProtKB">
        <authorList>
            <consortium name="EnsemblMetazoa"/>
        </authorList>
    </citation>
    <scope>IDENTIFICATION</scope>
    <source>
        <strain evidence="2">05x7-T-G4-1.051#20</strain>
    </source>
</reference>
<name>A0A8W8LT38_MAGGI</name>
<evidence type="ECO:0000256" key="1">
    <source>
        <dbReference type="SAM" id="Phobius"/>
    </source>
</evidence>
<protein>
    <submittedName>
        <fullName evidence="2">Uncharacterized protein</fullName>
    </submittedName>
</protein>
<sequence length="229" mass="26505">MAVQKHERHKKQFPMVWPQAVVLVLFCIFQNLGPVTPTSDRDAYFLKETEVIPRNEREYRMLTKDLNCEGNNLNVSYVLHSTEMKTLMVCTPDKNLSGKWCPEFNPDKPYSQNGRVQSKFTAECENMSESPCKGIYSVWESYLFFECFQKFGGISSPLEIPDVIGTAENNTSHSETTAIITDKGKEKEEQYVNVKVRETNNQHPHPDENELRRLTVDLSEDDIYPKVWN</sequence>
<proteinExistence type="predicted"/>
<dbReference type="EnsemblMetazoa" id="G29886.1">
    <property type="protein sequence ID" value="G29886.1:cds"/>
    <property type="gene ID" value="G29886"/>
</dbReference>
<dbReference type="Proteomes" id="UP000005408">
    <property type="component" value="Unassembled WGS sequence"/>
</dbReference>
<keyword evidence="1" id="KW-0472">Membrane</keyword>
<keyword evidence="1" id="KW-1133">Transmembrane helix</keyword>
<feature type="transmembrane region" description="Helical" evidence="1">
    <location>
        <begin position="12"/>
        <end position="32"/>
    </location>
</feature>
<organism evidence="2 3">
    <name type="scientific">Magallana gigas</name>
    <name type="common">Pacific oyster</name>
    <name type="synonym">Crassostrea gigas</name>
    <dbReference type="NCBI Taxonomy" id="29159"/>
    <lineage>
        <taxon>Eukaryota</taxon>
        <taxon>Metazoa</taxon>
        <taxon>Spiralia</taxon>
        <taxon>Lophotrochozoa</taxon>
        <taxon>Mollusca</taxon>
        <taxon>Bivalvia</taxon>
        <taxon>Autobranchia</taxon>
        <taxon>Pteriomorphia</taxon>
        <taxon>Ostreida</taxon>
        <taxon>Ostreoidea</taxon>
        <taxon>Ostreidae</taxon>
        <taxon>Magallana</taxon>
    </lineage>
</organism>